<proteinExistence type="predicted"/>
<feature type="transmembrane region" description="Helical" evidence="6">
    <location>
        <begin position="86"/>
        <end position="108"/>
    </location>
</feature>
<dbReference type="PANTHER" id="PTHR30482:SF10">
    <property type="entry name" value="HIGH-AFFINITY BRANCHED-CHAIN AMINO ACID TRANSPORT PROTEIN BRAE"/>
    <property type="match status" value="1"/>
</dbReference>
<protein>
    <submittedName>
        <fullName evidence="7">Branched-chain amino acid ABC transporter permease</fullName>
    </submittedName>
</protein>
<dbReference type="RefSeq" id="WP_202748136.1">
    <property type="nucleotide sequence ID" value="NZ_JAESWC010000002.1"/>
</dbReference>
<evidence type="ECO:0000256" key="1">
    <source>
        <dbReference type="ARBA" id="ARBA00004651"/>
    </source>
</evidence>
<evidence type="ECO:0000256" key="6">
    <source>
        <dbReference type="SAM" id="Phobius"/>
    </source>
</evidence>
<feature type="transmembrane region" description="Helical" evidence="6">
    <location>
        <begin position="276"/>
        <end position="295"/>
    </location>
</feature>
<evidence type="ECO:0000256" key="3">
    <source>
        <dbReference type="ARBA" id="ARBA00022692"/>
    </source>
</evidence>
<comment type="caution">
    <text evidence="7">The sequence shown here is derived from an EMBL/GenBank/DDBJ whole genome shotgun (WGS) entry which is preliminary data.</text>
</comment>
<feature type="transmembrane region" description="Helical" evidence="6">
    <location>
        <begin position="153"/>
        <end position="172"/>
    </location>
</feature>
<gene>
    <name evidence="7" type="ORF">JK636_07145</name>
</gene>
<feature type="transmembrane region" description="Helical" evidence="6">
    <location>
        <begin position="38"/>
        <end position="56"/>
    </location>
</feature>
<evidence type="ECO:0000256" key="5">
    <source>
        <dbReference type="ARBA" id="ARBA00023136"/>
    </source>
</evidence>
<feature type="transmembrane region" description="Helical" evidence="6">
    <location>
        <begin position="9"/>
        <end position="26"/>
    </location>
</feature>
<reference evidence="7 8" key="1">
    <citation type="submission" date="2021-01" db="EMBL/GenBank/DDBJ databases">
        <title>Genome public.</title>
        <authorList>
            <person name="Liu C."/>
            <person name="Sun Q."/>
        </authorList>
    </citation>
    <scope>NUCLEOTIDE SEQUENCE [LARGE SCALE GENOMIC DNA]</scope>
    <source>
        <strain evidence="7 8">YIM B02515</strain>
    </source>
</reference>
<keyword evidence="8" id="KW-1185">Reference proteome</keyword>
<comment type="subcellular location">
    <subcellularLocation>
        <location evidence="1">Cell membrane</location>
        <topology evidence="1">Multi-pass membrane protein</topology>
    </subcellularLocation>
</comment>
<dbReference type="PANTHER" id="PTHR30482">
    <property type="entry name" value="HIGH-AFFINITY BRANCHED-CHAIN AMINO ACID TRANSPORT SYSTEM PERMEASE"/>
    <property type="match status" value="1"/>
</dbReference>
<evidence type="ECO:0000256" key="2">
    <source>
        <dbReference type="ARBA" id="ARBA00022475"/>
    </source>
</evidence>
<keyword evidence="4 6" id="KW-1133">Transmembrane helix</keyword>
<keyword evidence="2" id="KW-1003">Cell membrane</keyword>
<evidence type="ECO:0000313" key="7">
    <source>
        <dbReference type="EMBL" id="MBL4935533.1"/>
    </source>
</evidence>
<feature type="transmembrane region" description="Helical" evidence="6">
    <location>
        <begin position="63"/>
        <end position="80"/>
    </location>
</feature>
<dbReference type="Proteomes" id="UP000632377">
    <property type="component" value="Unassembled WGS sequence"/>
</dbReference>
<keyword evidence="3 6" id="KW-0812">Transmembrane</keyword>
<accession>A0ABS1T851</accession>
<dbReference type="InterPro" id="IPR043428">
    <property type="entry name" value="LivM-like"/>
</dbReference>
<keyword evidence="5 6" id="KW-0472">Membrane</keyword>
<dbReference type="InterPro" id="IPR001851">
    <property type="entry name" value="ABC_transp_permease"/>
</dbReference>
<dbReference type="Pfam" id="PF02653">
    <property type="entry name" value="BPD_transp_2"/>
    <property type="match status" value="1"/>
</dbReference>
<name>A0ABS1T851_9CLOT</name>
<evidence type="ECO:0000256" key="4">
    <source>
        <dbReference type="ARBA" id="ARBA00022989"/>
    </source>
</evidence>
<feature type="transmembrane region" description="Helical" evidence="6">
    <location>
        <begin position="242"/>
        <end position="264"/>
    </location>
</feature>
<feature type="transmembrane region" description="Helical" evidence="6">
    <location>
        <begin position="202"/>
        <end position="222"/>
    </location>
</feature>
<evidence type="ECO:0000313" key="8">
    <source>
        <dbReference type="Proteomes" id="UP000632377"/>
    </source>
</evidence>
<dbReference type="EMBL" id="JAESWC010000002">
    <property type="protein sequence ID" value="MBL4935533.1"/>
    <property type="molecule type" value="Genomic_DNA"/>
</dbReference>
<dbReference type="CDD" id="cd06581">
    <property type="entry name" value="TM_PBP1_LivM_like"/>
    <property type="match status" value="1"/>
</dbReference>
<organism evidence="7 8">
    <name type="scientific">Clostridium rhizosphaerae</name>
    <dbReference type="NCBI Taxonomy" id="2803861"/>
    <lineage>
        <taxon>Bacteria</taxon>
        <taxon>Bacillati</taxon>
        <taxon>Bacillota</taxon>
        <taxon>Clostridia</taxon>
        <taxon>Eubacteriales</taxon>
        <taxon>Clostridiaceae</taxon>
        <taxon>Clostridium</taxon>
    </lineage>
</organism>
<sequence>MLKINKKTIVNFIAVAIVYLVLFGLIKGGLLNRYYEQILVLIGINIILALSLNLVIGFTGQLTLGHAGFMSVGAYAAAMLTIKLHLPFLLCIVLGGAAAGLVGFLIGLPILRLKGDYLAITTLGFGEMIRVAITNIEPVGGARGLAGIPPKTTFTTVFLGVIITFIILKNIINSTQGRAMIATRENEIAAEAMGINTTEYKLIAFVIASFFAGVAGALYAHYFMFLEPNSFNFMKSIEIVTYVVLGGMGSLSGSMLSAGILTLLPEALREFANYRMIVYSLLLILIMIFRPQGLMGNKELSFKMFKSLNKKGGNANASSGR</sequence>